<dbReference type="GO" id="GO:0005829">
    <property type="term" value="C:cytosol"/>
    <property type="evidence" value="ECO:0007669"/>
    <property type="project" value="TreeGrafter"/>
</dbReference>
<reference evidence="4 5" key="2">
    <citation type="submission" date="2018-11" db="EMBL/GenBank/DDBJ databases">
        <authorList>
            <consortium name="Pathogen Informatics"/>
        </authorList>
    </citation>
    <scope>NUCLEOTIDE SEQUENCE [LARGE SCALE GENOMIC DNA]</scope>
</reference>
<accession>A0A0R3X412</accession>
<dbReference type="PANTHER" id="PTHR10693">
    <property type="entry name" value="RAS GTPASE-ACTIVATING PROTEIN-BINDING PROTEIN"/>
    <property type="match status" value="1"/>
</dbReference>
<evidence type="ECO:0000313" key="6">
    <source>
        <dbReference type="WBParaSite" id="TTAC_0000811801-mRNA-1"/>
    </source>
</evidence>
<protein>
    <submittedName>
        <fullName evidence="6">NTF2 domain-containing protein</fullName>
    </submittedName>
</protein>
<dbReference type="EMBL" id="UYWX01020448">
    <property type="protein sequence ID" value="VDM32604.1"/>
    <property type="molecule type" value="Genomic_DNA"/>
</dbReference>
<gene>
    <name evidence="4" type="ORF">TTAC_LOCUS8103</name>
</gene>
<organism evidence="6">
    <name type="scientific">Hydatigena taeniaeformis</name>
    <name type="common">Feline tapeworm</name>
    <name type="synonym">Taenia taeniaeformis</name>
    <dbReference type="NCBI Taxonomy" id="6205"/>
    <lineage>
        <taxon>Eukaryota</taxon>
        <taxon>Metazoa</taxon>
        <taxon>Spiralia</taxon>
        <taxon>Lophotrochozoa</taxon>
        <taxon>Platyhelminthes</taxon>
        <taxon>Cestoda</taxon>
        <taxon>Eucestoda</taxon>
        <taxon>Cyclophyllidea</taxon>
        <taxon>Taeniidae</taxon>
        <taxon>Hydatigera</taxon>
    </lineage>
</organism>
<feature type="region of interest" description="Disordered" evidence="2">
    <location>
        <begin position="320"/>
        <end position="344"/>
    </location>
</feature>
<dbReference type="Proteomes" id="UP000274429">
    <property type="component" value="Unassembled WGS sequence"/>
</dbReference>
<evidence type="ECO:0000313" key="4">
    <source>
        <dbReference type="EMBL" id="VDM32604.1"/>
    </source>
</evidence>
<dbReference type="WBParaSite" id="TTAC_0000811801-mRNA-1">
    <property type="protein sequence ID" value="TTAC_0000811801-mRNA-1"/>
    <property type="gene ID" value="TTAC_0000811801"/>
</dbReference>
<dbReference type="InterPro" id="IPR032710">
    <property type="entry name" value="NTF2-like_dom_sf"/>
</dbReference>
<feature type="region of interest" description="Disordered" evidence="2">
    <location>
        <begin position="132"/>
        <end position="293"/>
    </location>
</feature>
<keyword evidence="5" id="KW-1185">Reference proteome</keyword>
<feature type="domain" description="NTF2" evidence="3">
    <location>
        <begin position="70"/>
        <end position="95"/>
    </location>
</feature>
<evidence type="ECO:0000256" key="2">
    <source>
        <dbReference type="SAM" id="MobiDB-lite"/>
    </source>
</evidence>
<feature type="compositionally biased region" description="Pro residues" evidence="2">
    <location>
        <begin position="178"/>
        <end position="192"/>
    </location>
</feature>
<keyword evidence="1" id="KW-0694">RNA-binding</keyword>
<dbReference type="InterPro" id="IPR002075">
    <property type="entry name" value="NTF2_dom"/>
</dbReference>
<name>A0A0R3X412_HYDTA</name>
<feature type="compositionally biased region" description="Polar residues" evidence="2">
    <location>
        <begin position="234"/>
        <end position="265"/>
    </location>
</feature>
<feature type="domain" description="NTF2" evidence="3">
    <location>
        <begin position="25"/>
        <end position="59"/>
    </location>
</feature>
<dbReference type="OrthoDB" id="339151at2759"/>
<feature type="compositionally biased region" description="Pro residues" evidence="2">
    <location>
        <begin position="212"/>
        <end position="221"/>
    </location>
</feature>
<sequence>MVSNGDVCAEGPSLPKMDFMALSNLAEQFVLQYYTVMNKCPELLHRFYGEDSTLIYESPPICGVSNGPFRRFLRSFTLLEKNPQDFYVLSDILRFQDRVYIHEGGEARSTPGRLYFCYLFLDSAPAEAKERIKAASEKSATKVSNGAAQEQKRQVHEKRSEAPPAADQVSEPRRVETPIPPCTQTPKPPAEVPPQKVVEKQSAAPVVQSQQVPPPPPPPLPQQQSLPAGEARQQPVTQQPVSTAPLSWAQRASGNIGSVPTSSVVTHRPQPQVAKPAPAEHPAASTLPGSAPKVGIPKQYVKLMLSSLTLLFYRMRTGGRPHQADIRRDSNGDRSDVSLRQIRC</sequence>
<evidence type="ECO:0000313" key="5">
    <source>
        <dbReference type="Proteomes" id="UP000274429"/>
    </source>
</evidence>
<reference evidence="6" key="1">
    <citation type="submission" date="2017-02" db="UniProtKB">
        <authorList>
            <consortium name="WormBaseParasite"/>
        </authorList>
    </citation>
    <scope>IDENTIFICATION</scope>
</reference>
<evidence type="ECO:0000256" key="1">
    <source>
        <dbReference type="ARBA" id="ARBA00022884"/>
    </source>
</evidence>
<dbReference type="InterPro" id="IPR018222">
    <property type="entry name" value="Nuclear_transport_factor_2_euk"/>
</dbReference>
<evidence type="ECO:0000259" key="3">
    <source>
        <dbReference type="PROSITE" id="PS50177"/>
    </source>
</evidence>
<dbReference type="InterPro" id="IPR039539">
    <property type="entry name" value="Ras_GTPase_bind_prot"/>
</dbReference>
<feature type="compositionally biased region" description="Basic and acidic residues" evidence="2">
    <location>
        <begin position="150"/>
        <end position="161"/>
    </location>
</feature>
<dbReference type="STRING" id="6205.A0A0R3X412"/>
<feature type="compositionally biased region" description="Basic and acidic residues" evidence="2">
    <location>
        <begin position="322"/>
        <end position="337"/>
    </location>
</feature>
<dbReference type="Gene3D" id="3.10.450.50">
    <property type="match status" value="1"/>
</dbReference>
<dbReference type="PROSITE" id="PS50177">
    <property type="entry name" value="NTF2_DOMAIN"/>
    <property type="match status" value="2"/>
</dbReference>
<dbReference type="GO" id="GO:0003729">
    <property type="term" value="F:mRNA binding"/>
    <property type="evidence" value="ECO:0007669"/>
    <property type="project" value="TreeGrafter"/>
</dbReference>
<dbReference type="PANTHER" id="PTHR10693:SF20">
    <property type="entry name" value="AT27578P"/>
    <property type="match status" value="1"/>
</dbReference>
<dbReference type="GO" id="GO:1990904">
    <property type="term" value="C:ribonucleoprotein complex"/>
    <property type="evidence" value="ECO:0007669"/>
    <property type="project" value="TreeGrafter"/>
</dbReference>
<dbReference type="AlphaFoldDB" id="A0A0R3X412"/>
<proteinExistence type="predicted"/>
<feature type="compositionally biased region" description="Low complexity" evidence="2">
    <location>
        <begin position="201"/>
        <end position="211"/>
    </location>
</feature>
<dbReference type="Pfam" id="PF02136">
    <property type="entry name" value="NTF2"/>
    <property type="match status" value="1"/>
</dbReference>
<dbReference type="SUPFAM" id="SSF54427">
    <property type="entry name" value="NTF2-like"/>
    <property type="match status" value="1"/>
</dbReference>